<comment type="caution">
    <text evidence="4">The sequence shown here is derived from an EMBL/GenBank/DDBJ whole genome shotgun (WGS) entry which is preliminary data.</text>
</comment>
<dbReference type="Proteomes" id="UP001321760">
    <property type="component" value="Unassembled WGS sequence"/>
</dbReference>
<evidence type="ECO:0000256" key="1">
    <source>
        <dbReference type="ARBA" id="ARBA00022737"/>
    </source>
</evidence>
<keyword evidence="1" id="KW-0677">Repeat</keyword>
<dbReference type="EMBL" id="MU865966">
    <property type="protein sequence ID" value="KAK4445325.1"/>
    <property type="molecule type" value="Genomic_DNA"/>
</dbReference>
<dbReference type="InterPro" id="IPR056884">
    <property type="entry name" value="NPHP3-like_N"/>
</dbReference>
<dbReference type="InterPro" id="IPR056125">
    <property type="entry name" value="DUF7708"/>
</dbReference>
<feature type="domain" description="Nephrocystin 3-like N-terminal" evidence="3">
    <location>
        <begin position="276"/>
        <end position="444"/>
    </location>
</feature>
<dbReference type="Pfam" id="PF24809">
    <property type="entry name" value="DUF7708"/>
    <property type="match status" value="1"/>
</dbReference>
<evidence type="ECO:0000259" key="3">
    <source>
        <dbReference type="Pfam" id="PF24883"/>
    </source>
</evidence>
<dbReference type="PANTHER" id="PTHR10039">
    <property type="entry name" value="AMELOGENIN"/>
    <property type="match status" value="1"/>
</dbReference>
<evidence type="ECO:0000313" key="4">
    <source>
        <dbReference type="EMBL" id="KAK4445325.1"/>
    </source>
</evidence>
<reference evidence="4" key="1">
    <citation type="journal article" date="2023" name="Mol. Phylogenet. Evol.">
        <title>Genome-scale phylogeny and comparative genomics of the fungal order Sordariales.</title>
        <authorList>
            <person name="Hensen N."/>
            <person name="Bonometti L."/>
            <person name="Westerberg I."/>
            <person name="Brannstrom I.O."/>
            <person name="Guillou S."/>
            <person name="Cros-Aarteil S."/>
            <person name="Calhoun S."/>
            <person name="Haridas S."/>
            <person name="Kuo A."/>
            <person name="Mondo S."/>
            <person name="Pangilinan J."/>
            <person name="Riley R."/>
            <person name="LaButti K."/>
            <person name="Andreopoulos B."/>
            <person name="Lipzen A."/>
            <person name="Chen C."/>
            <person name="Yan M."/>
            <person name="Daum C."/>
            <person name="Ng V."/>
            <person name="Clum A."/>
            <person name="Steindorff A."/>
            <person name="Ohm R.A."/>
            <person name="Martin F."/>
            <person name="Silar P."/>
            <person name="Natvig D.O."/>
            <person name="Lalanne C."/>
            <person name="Gautier V."/>
            <person name="Ament-Velasquez S.L."/>
            <person name="Kruys A."/>
            <person name="Hutchinson M.I."/>
            <person name="Powell A.J."/>
            <person name="Barry K."/>
            <person name="Miller A.N."/>
            <person name="Grigoriev I.V."/>
            <person name="Debuchy R."/>
            <person name="Gladieux P."/>
            <person name="Hiltunen Thoren M."/>
            <person name="Johannesson H."/>
        </authorList>
    </citation>
    <scope>NUCLEOTIDE SEQUENCE</scope>
    <source>
        <strain evidence="4">PSN243</strain>
    </source>
</reference>
<evidence type="ECO:0000259" key="2">
    <source>
        <dbReference type="Pfam" id="PF24809"/>
    </source>
</evidence>
<keyword evidence="5" id="KW-1185">Reference proteome</keyword>
<evidence type="ECO:0000313" key="5">
    <source>
        <dbReference type="Proteomes" id="UP001321760"/>
    </source>
</evidence>
<sequence>MLLQVAPTVPAKELLTPTGSCWDLALEIFNTELTRDPKKIISTRGGVSGYQGPVCPLSDLHDVAREYANGPAAGRSASFKHKMQKLIATLSEYCIVIDVMVNHSPEVTALVWGGIRMCIMTAARQAETSAYIADTVVFIIDQIGRSEQYYQLHPGSPRVCNAVSRLYAQVINFTVRAARFKKRRGICYVPWALFASPLAEKRLQSIVIKIKELSETLREEAEIAFQENQREQALKQEARQEVLLEVIRQNKRNYQMLEWFKPAMSLTTLTMDWEDGTCEWVFQHEAYKTWAEGGYSRPLWMHGMPGCGKSVIAGYLSKEADTAFIFSHTYALSGSQGLKPNTSLAASILCQILKAETSTTTTRPSSRLEGIRTLLNRYPSCASCPFEVMWSYLEEALASLTCDFTLILDALDECRDTDQVQKLLSHLNTLAKRLQHGRIILISRYRNDYEALLPSCIQLPVDQSAVSLDILHFVRSEIDRAPALKPLQNEILARVEQDSIGMFLWAKLMMDWLKTAATTNTQRERLRHFPVGLEAVYDQFLAEGGDRLEEHDLHLRAEIFSLLVAAERLLCPAEISLALALKSTCPPNSGDELIDPKGTILRLCSPMVTIDANDGLVRLIHHSLRDFLVLATAKDTPKKSLRISAQGAHQHMAGVCLNMLCQPRFTSLALIENLVRRNVLPEDALSQGGEIPDVPSLYEYASFNWHTHVALSPADEDLAGHVGRFLTGIEFIAWAEAVSYLRPGHDLGPVLSARAALLGWHATQHDHLKARIGIEVFFKASYQSVIDSMEPGNIMPLLLSHRLGTYFNLAVEEHEKRFEIVKAVMEGSESHLGPTHAFTLKSRAEYGSETLIRERFEEAEAILWNVYSAHPAASQSESKYIALSIYANALYHQLKLDESIVHQRRASEGLLLALGPVDKKYLKSQLFLAQALEAQGQLDDALAIYDKIWQVWVPMYSRDEGLAMFAQIGMATVYQKRGDLNKAMDHGTEVLQNRRRVFGDSSPMTADTALILAILSLERGEYGHARGHLSLVPPRSESAGSVGTANNVDDRRIWLHRQYLAASLEASLDHQTGRTDKAVADLQRLILDAEVDGLLGSRALLQARLMLSDILEAQGQPKTEILGCFSGLVEVTNDADVFVSADHGLELTRKAARLLLRNDRKAAEVLLGSYHLRWKGGRDYWMPIGGPFPGL</sequence>
<dbReference type="Gene3D" id="1.25.40.10">
    <property type="entry name" value="Tetratricopeptide repeat domain"/>
    <property type="match status" value="2"/>
</dbReference>
<dbReference type="SUPFAM" id="SSF48452">
    <property type="entry name" value="TPR-like"/>
    <property type="match status" value="2"/>
</dbReference>
<dbReference type="Gene3D" id="3.40.50.300">
    <property type="entry name" value="P-loop containing nucleotide triphosphate hydrolases"/>
    <property type="match status" value="1"/>
</dbReference>
<dbReference type="PANTHER" id="PTHR10039:SF14">
    <property type="entry name" value="NACHT DOMAIN-CONTAINING PROTEIN"/>
    <property type="match status" value="1"/>
</dbReference>
<dbReference type="SUPFAM" id="SSF52540">
    <property type="entry name" value="P-loop containing nucleoside triphosphate hydrolases"/>
    <property type="match status" value="1"/>
</dbReference>
<dbReference type="InterPro" id="IPR027417">
    <property type="entry name" value="P-loop_NTPase"/>
</dbReference>
<proteinExistence type="predicted"/>
<dbReference type="AlphaFoldDB" id="A0AAV9GD69"/>
<dbReference type="Pfam" id="PF24883">
    <property type="entry name" value="NPHP3_N"/>
    <property type="match status" value="1"/>
</dbReference>
<name>A0AAV9GD69_9PEZI</name>
<protein>
    <recommendedName>
        <fullName evidence="6">NACHT domain-containing protein</fullName>
    </recommendedName>
</protein>
<dbReference type="InterPro" id="IPR011990">
    <property type="entry name" value="TPR-like_helical_dom_sf"/>
</dbReference>
<gene>
    <name evidence="4" type="ORF">QBC34DRAFT_472554</name>
</gene>
<evidence type="ECO:0008006" key="6">
    <source>
        <dbReference type="Google" id="ProtNLM"/>
    </source>
</evidence>
<accession>A0AAV9GD69</accession>
<feature type="domain" description="DUF7708" evidence="2">
    <location>
        <begin position="83"/>
        <end position="227"/>
    </location>
</feature>
<organism evidence="4 5">
    <name type="scientific">Podospora aff. communis PSN243</name>
    <dbReference type="NCBI Taxonomy" id="3040156"/>
    <lineage>
        <taxon>Eukaryota</taxon>
        <taxon>Fungi</taxon>
        <taxon>Dikarya</taxon>
        <taxon>Ascomycota</taxon>
        <taxon>Pezizomycotina</taxon>
        <taxon>Sordariomycetes</taxon>
        <taxon>Sordariomycetidae</taxon>
        <taxon>Sordariales</taxon>
        <taxon>Podosporaceae</taxon>
        <taxon>Podospora</taxon>
    </lineage>
</organism>
<reference evidence="4" key="2">
    <citation type="submission" date="2023-05" db="EMBL/GenBank/DDBJ databases">
        <authorList>
            <consortium name="Lawrence Berkeley National Laboratory"/>
            <person name="Steindorff A."/>
            <person name="Hensen N."/>
            <person name="Bonometti L."/>
            <person name="Westerberg I."/>
            <person name="Brannstrom I.O."/>
            <person name="Guillou S."/>
            <person name="Cros-Aarteil S."/>
            <person name="Calhoun S."/>
            <person name="Haridas S."/>
            <person name="Kuo A."/>
            <person name="Mondo S."/>
            <person name="Pangilinan J."/>
            <person name="Riley R."/>
            <person name="Labutti K."/>
            <person name="Andreopoulos B."/>
            <person name="Lipzen A."/>
            <person name="Chen C."/>
            <person name="Yanf M."/>
            <person name="Daum C."/>
            <person name="Ng V."/>
            <person name="Clum A."/>
            <person name="Ohm R."/>
            <person name="Martin F."/>
            <person name="Silar P."/>
            <person name="Natvig D."/>
            <person name="Lalanne C."/>
            <person name="Gautier V."/>
            <person name="Ament-Velasquez S.L."/>
            <person name="Kruys A."/>
            <person name="Hutchinson M.I."/>
            <person name="Powell A.J."/>
            <person name="Barry K."/>
            <person name="Miller A.N."/>
            <person name="Grigoriev I.V."/>
            <person name="Debuchy R."/>
            <person name="Gladieux P."/>
            <person name="Thoren M.H."/>
            <person name="Johannesson H."/>
        </authorList>
    </citation>
    <scope>NUCLEOTIDE SEQUENCE</scope>
    <source>
        <strain evidence="4">PSN243</strain>
    </source>
</reference>